<protein>
    <recommendedName>
        <fullName evidence="1">DDE-1 domain-containing protein</fullName>
    </recommendedName>
</protein>
<dbReference type="GO" id="GO:0003676">
    <property type="term" value="F:nucleic acid binding"/>
    <property type="evidence" value="ECO:0007669"/>
    <property type="project" value="InterPro"/>
</dbReference>
<organism evidence="2 3">
    <name type="scientific">Phytophthora cactorum</name>
    <dbReference type="NCBI Taxonomy" id="29920"/>
    <lineage>
        <taxon>Eukaryota</taxon>
        <taxon>Sar</taxon>
        <taxon>Stramenopiles</taxon>
        <taxon>Oomycota</taxon>
        <taxon>Peronosporomycetes</taxon>
        <taxon>Peronosporales</taxon>
        <taxon>Peronosporaceae</taxon>
        <taxon>Phytophthora</taxon>
    </lineage>
</organism>
<gene>
    <name evidence="2" type="ORF">PC117_g15101</name>
</gene>
<dbReference type="InterPro" id="IPR004875">
    <property type="entry name" value="DDE_SF_endonuclease_dom"/>
</dbReference>
<evidence type="ECO:0000259" key="1">
    <source>
        <dbReference type="Pfam" id="PF03184"/>
    </source>
</evidence>
<dbReference type="Proteomes" id="UP000736787">
    <property type="component" value="Unassembled WGS sequence"/>
</dbReference>
<dbReference type="Pfam" id="PF03184">
    <property type="entry name" value="DDE_1"/>
    <property type="match status" value="1"/>
</dbReference>
<accession>A0A8T1CPD3</accession>
<dbReference type="VEuPathDB" id="FungiDB:PC110_g15656"/>
<dbReference type="EMBL" id="RCMK01000492">
    <property type="protein sequence ID" value="KAG2925742.1"/>
    <property type="molecule type" value="Genomic_DNA"/>
</dbReference>
<sequence length="178" mass="19433">MGSRTTVDFVGATSVSVLTEGSDSQPGGNVEKEISTYGEVSVATFSVQAKAWFDLRVMVNWIENSWKPNATVHSILILDSLKVHKMAEVVDALACTGTLVLFVPGGCTGAAQPLDVDVMAPLKQHICKCYSNRPSGKPRKITPVERRYDMSNRVIAAMEMIFKKTVSKVFHKAGPFVR</sequence>
<reference evidence="2" key="1">
    <citation type="submission" date="2018-10" db="EMBL/GenBank/DDBJ databases">
        <title>Effector identification in a new, highly contiguous assembly of the strawberry crown rot pathogen Phytophthora cactorum.</title>
        <authorList>
            <person name="Armitage A.D."/>
            <person name="Nellist C.F."/>
            <person name="Bates H."/>
            <person name="Vickerstaff R.J."/>
            <person name="Harrison R.J."/>
        </authorList>
    </citation>
    <scope>NUCLEOTIDE SEQUENCE</scope>
    <source>
        <strain evidence="2">4040</strain>
    </source>
</reference>
<comment type="caution">
    <text evidence="2">The sequence shown here is derived from an EMBL/GenBank/DDBJ whole genome shotgun (WGS) entry which is preliminary data.</text>
</comment>
<name>A0A8T1CPD3_9STRA</name>
<feature type="domain" description="DDE-1" evidence="1">
    <location>
        <begin position="43"/>
        <end position="152"/>
    </location>
</feature>
<proteinExistence type="predicted"/>
<dbReference type="AlphaFoldDB" id="A0A8T1CPD3"/>
<evidence type="ECO:0000313" key="3">
    <source>
        <dbReference type="Proteomes" id="UP000736787"/>
    </source>
</evidence>
<evidence type="ECO:0000313" key="2">
    <source>
        <dbReference type="EMBL" id="KAG2925742.1"/>
    </source>
</evidence>